<feature type="region of interest" description="Disordered" evidence="1">
    <location>
        <begin position="520"/>
        <end position="567"/>
    </location>
</feature>
<dbReference type="Proteomes" id="UP000296049">
    <property type="component" value="Unassembled WGS sequence"/>
</dbReference>
<evidence type="ECO:0000256" key="1">
    <source>
        <dbReference type="SAM" id="MobiDB-lite"/>
    </source>
</evidence>
<feature type="compositionally biased region" description="Basic and acidic residues" evidence="1">
    <location>
        <begin position="823"/>
        <end position="833"/>
    </location>
</feature>
<proteinExistence type="predicted"/>
<protein>
    <submittedName>
        <fullName evidence="2">Uncharacterized protein</fullName>
    </submittedName>
</protein>
<dbReference type="EMBL" id="KB744162">
    <property type="protein sequence ID" value="EOA95830.1"/>
    <property type="molecule type" value="Genomic_DNA"/>
</dbReference>
<sequence>MGNLHQCLPLAFGPEKHMPSSYGLLLVLLSQLPPKGCSATSAAWSCRLPCHQLVLAEPAHGLQAFGNGIKHPRDGLREERCPPQGAGQQSSDSPRGGSVAFRAASARRDTKGKLAASKAEIAKTLHLINKLEIPRVCFSKVFIIFMAPCTRRAQIQAVALAAGNAQHLCKSGLGYIPPSTRIIRNVLTVALNTLALHSLIHRLSAIPGLVHRRVCKQACRQQHNLSLNTQYASDIPKAQQKGLKRKKIKNKKKSGSATAAPAVAAAYPDGGYEKKSPQMTAALQPRLTDRLLVFYKEAPHLNSHALQWAFERALSKAPDSNLSILQYLFRSNLESKNSSNPLILNPEDAYMQQLLQAKLRHRPTPYTQRSSATGNVKLLAKADSYLAGSQVQKHPCRASLTYQCFRCQRCLSGAIGKSPTARPHNTQHRDQRSQGLEGNSTGVPGQQRRCQQRVVEDSRGAFQDHSWPWGSEMCPDYRFWLCSEGTTGNSAASLLLHLPVFITWLCRADRIYLLQKKHPAHNGAAPAMRRPGEQQTETAGSRSCPSQSSTNVRTKHTGPPHHHGPAVPELLHQHIEKKLSLLLKEHWQRAQQWEQNRSYCVSGSQVSSLPLAVATTTGLPFQTVFYVCRALASATAYCGTLQAAYTVPQPLEEIKPSLGIGLATGVHSPVKEPTQQACDQPCRNANYMKQRRIKGPKVSLALYPGLSTHCKLQTTASSLKTLLYAILNGGEQLHRIPWCILQKSLAANDLLNARLSTPLESPFTESIDYSAYGHAQNLRCILLLANTGLLPVQMQRNAEMLQHSPLCSFPGAIQEAIQNLKDQKGRENTERNPHLHPTTSPTAQCSWTEPKFSAEGAATEGLAPLSLLLPPRAAAGQDFFPPLDLLPPEQTLLLADRTTKSTSVWSHSSEQDTTARQARHRATTRLPSIKYGSSKGFPGGSSDGARGTDPACVPPSGDERAANPFQSSQLGGNMETGAGGKPLKIAPVIKRAAGTRAGGWQKPVWTQSEHLYGCLEALLVQDGD</sequence>
<evidence type="ECO:0000313" key="2">
    <source>
        <dbReference type="EMBL" id="EOA95830.1"/>
    </source>
</evidence>
<feature type="compositionally biased region" description="Polar residues" evidence="1">
    <location>
        <begin position="433"/>
        <end position="444"/>
    </location>
</feature>
<feature type="region of interest" description="Disordered" evidence="1">
    <location>
        <begin position="823"/>
        <end position="846"/>
    </location>
</feature>
<accession>R0JF07</accession>
<feature type="compositionally biased region" description="Basic and acidic residues" evidence="1">
    <location>
        <begin position="71"/>
        <end position="81"/>
    </location>
</feature>
<feature type="region of interest" description="Disordered" evidence="1">
    <location>
        <begin position="67"/>
        <end position="99"/>
    </location>
</feature>
<organism evidence="2 3">
    <name type="scientific">Anas platyrhynchos</name>
    <name type="common">Mallard</name>
    <name type="synonym">Anas boschas</name>
    <dbReference type="NCBI Taxonomy" id="8839"/>
    <lineage>
        <taxon>Eukaryota</taxon>
        <taxon>Metazoa</taxon>
        <taxon>Chordata</taxon>
        <taxon>Craniata</taxon>
        <taxon>Vertebrata</taxon>
        <taxon>Euteleostomi</taxon>
        <taxon>Archelosauria</taxon>
        <taxon>Archosauria</taxon>
        <taxon>Dinosauria</taxon>
        <taxon>Saurischia</taxon>
        <taxon>Theropoda</taxon>
        <taxon>Coelurosauria</taxon>
        <taxon>Aves</taxon>
        <taxon>Neognathae</taxon>
        <taxon>Galloanserae</taxon>
        <taxon>Anseriformes</taxon>
        <taxon>Anatidae</taxon>
        <taxon>Anatinae</taxon>
        <taxon>Anas</taxon>
    </lineage>
</organism>
<name>R0JF07_ANAPL</name>
<reference evidence="3" key="1">
    <citation type="journal article" date="2013" name="Nat. Genet.">
        <title>The duck genome and transcriptome provide insight into an avian influenza virus reservoir species.</title>
        <authorList>
            <person name="Huang Y."/>
            <person name="Li Y."/>
            <person name="Burt D.W."/>
            <person name="Chen H."/>
            <person name="Zhang Y."/>
            <person name="Qian W."/>
            <person name="Kim H."/>
            <person name="Gan S."/>
            <person name="Zhao Y."/>
            <person name="Li J."/>
            <person name="Yi K."/>
            <person name="Feng H."/>
            <person name="Zhu P."/>
            <person name="Li B."/>
            <person name="Liu Q."/>
            <person name="Fairley S."/>
            <person name="Magor K.E."/>
            <person name="Du Z."/>
            <person name="Hu X."/>
            <person name="Goodman L."/>
            <person name="Tafer H."/>
            <person name="Vignal A."/>
            <person name="Lee T."/>
            <person name="Kim K.W."/>
            <person name="Sheng Z."/>
            <person name="An Y."/>
            <person name="Searle S."/>
            <person name="Herrero J."/>
            <person name="Groenen M.A."/>
            <person name="Crooijmans R.P."/>
            <person name="Faraut T."/>
            <person name="Cai Q."/>
            <person name="Webster R.G."/>
            <person name="Aldridge J.R."/>
            <person name="Warren W.C."/>
            <person name="Bartschat S."/>
            <person name="Kehr S."/>
            <person name="Marz M."/>
            <person name="Stadler P.F."/>
            <person name="Smith J."/>
            <person name="Kraus R.H."/>
            <person name="Zhao Y."/>
            <person name="Ren L."/>
            <person name="Fei J."/>
            <person name="Morisson M."/>
            <person name="Kaiser P."/>
            <person name="Griffin D.K."/>
            <person name="Rao M."/>
            <person name="Pitel F."/>
            <person name="Wang J."/>
            <person name="Li N."/>
        </authorList>
    </citation>
    <scope>NUCLEOTIDE SEQUENCE [LARGE SCALE GENOMIC DNA]</scope>
</reference>
<feature type="compositionally biased region" description="Basic residues" evidence="1">
    <location>
        <begin position="553"/>
        <end position="564"/>
    </location>
</feature>
<feature type="compositionally biased region" description="Polar residues" evidence="1">
    <location>
        <begin position="533"/>
        <end position="552"/>
    </location>
</feature>
<feature type="compositionally biased region" description="Polar residues" evidence="1">
    <location>
        <begin position="837"/>
        <end position="846"/>
    </location>
</feature>
<feature type="compositionally biased region" description="Polar residues" evidence="1">
    <location>
        <begin position="900"/>
        <end position="912"/>
    </location>
</feature>
<evidence type="ECO:0000313" key="3">
    <source>
        <dbReference type="Proteomes" id="UP000296049"/>
    </source>
</evidence>
<dbReference type="AlphaFoldDB" id="R0JF07"/>
<feature type="region of interest" description="Disordered" evidence="1">
    <location>
        <begin position="418"/>
        <end position="449"/>
    </location>
</feature>
<gene>
    <name evidence="2" type="ORF">Anapl_16369</name>
</gene>
<feature type="region of interest" description="Disordered" evidence="1">
    <location>
        <begin position="900"/>
        <end position="981"/>
    </location>
</feature>
<keyword evidence="3" id="KW-1185">Reference proteome</keyword>